<evidence type="ECO:0000313" key="2">
    <source>
        <dbReference type="EMBL" id="KAF5798664.1"/>
    </source>
</evidence>
<name>A0A9K3NFR8_HELAN</name>
<reference evidence="2" key="1">
    <citation type="journal article" date="2017" name="Nature">
        <title>The sunflower genome provides insights into oil metabolism, flowering and Asterid evolution.</title>
        <authorList>
            <person name="Badouin H."/>
            <person name="Gouzy J."/>
            <person name="Grassa C.J."/>
            <person name="Murat F."/>
            <person name="Staton S.E."/>
            <person name="Cottret L."/>
            <person name="Lelandais-Briere C."/>
            <person name="Owens G.L."/>
            <person name="Carrere S."/>
            <person name="Mayjonade B."/>
            <person name="Legrand L."/>
            <person name="Gill N."/>
            <person name="Kane N.C."/>
            <person name="Bowers J.E."/>
            <person name="Hubner S."/>
            <person name="Bellec A."/>
            <person name="Berard A."/>
            <person name="Berges H."/>
            <person name="Blanchet N."/>
            <person name="Boniface M.C."/>
            <person name="Brunel D."/>
            <person name="Catrice O."/>
            <person name="Chaidir N."/>
            <person name="Claudel C."/>
            <person name="Donnadieu C."/>
            <person name="Faraut T."/>
            <person name="Fievet G."/>
            <person name="Helmstetter N."/>
            <person name="King M."/>
            <person name="Knapp S.J."/>
            <person name="Lai Z."/>
            <person name="Le Paslier M.C."/>
            <person name="Lippi Y."/>
            <person name="Lorenzon L."/>
            <person name="Mandel J.R."/>
            <person name="Marage G."/>
            <person name="Marchand G."/>
            <person name="Marquand E."/>
            <person name="Bret-Mestries E."/>
            <person name="Morien E."/>
            <person name="Nambeesan S."/>
            <person name="Nguyen T."/>
            <person name="Pegot-Espagnet P."/>
            <person name="Pouilly N."/>
            <person name="Raftis F."/>
            <person name="Sallet E."/>
            <person name="Schiex T."/>
            <person name="Thomas J."/>
            <person name="Vandecasteele C."/>
            <person name="Vares D."/>
            <person name="Vear F."/>
            <person name="Vautrin S."/>
            <person name="Crespi M."/>
            <person name="Mangin B."/>
            <person name="Burke J.M."/>
            <person name="Salse J."/>
            <person name="Munos S."/>
            <person name="Vincourt P."/>
            <person name="Rieseberg L.H."/>
            <person name="Langlade N.B."/>
        </authorList>
    </citation>
    <scope>NUCLEOTIDE SEQUENCE</scope>
    <source>
        <tissue evidence="2">Leaves</tissue>
    </source>
</reference>
<dbReference type="Gramene" id="mRNA:HanXRQr2_Chr07g0295561">
    <property type="protein sequence ID" value="CDS:HanXRQr2_Chr07g0295561.1"/>
    <property type="gene ID" value="HanXRQr2_Chr07g0295561"/>
</dbReference>
<feature type="region of interest" description="Disordered" evidence="1">
    <location>
        <begin position="308"/>
        <end position="338"/>
    </location>
</feature>
<dbReference type="AlphaFoldDB" id="A0A9K3NFR8"/>
<feature type="compositionally biased region" description="Basic and acidic residues" evidence="1">
    <location>
        <begin position="308"/>
        <end position="326"/>
    </location>
</feature>
<proteinExistence type="predicted"/>
<evidence type="ECO:0008006" key="4">
    <source>
        <dbReference type="Google" id="ProtNLM"/>
    </source>
</evidence>
<comment type="caution">
    <text evidence="2">The sequence shown here is derived from an EMBL/GenBank/DDBJ whole genome shotgun (WGS) entry which is preliminary data.</text>
</comment>
<dbReference type="PANTHER" id="PTHR34427">
    <property type="entry name" value="DUF4283 DOMAIN PROTEIN"/>
    <property type="match status" value="1"/>
</dbReference>
<accession>A0A9K3NFR8</accession>
<gene>
    <name evidence="2" type="ORF">HanXRQr2_Chr07g0295561</name>
</gene>
<evidence type="ECO:0000256" key="1">
    <source>
        <dbReference type="SAM" id="MobiDB-lite"/>
    </source>
</evidence>
<evidence type="ECO:0000313" key="3">
    <source>
        <dbReference type="Proteomes" id="UP000215914"/>
    </source>
</evidence>
<organism evidence="2 3">
    <name type="scientific">Helianthus annuus</name>
    <name type="common">Common sunflower</name>
    <dbReference type="NCBI Taxonomy" id="4232"/>
    <lineage>
        <taxon>Eukaryota</taxon>
        <taxon>Viridiplantae</taxon>
        <taxon>Streptophyta</taxon>
        <taxon>Embryophyta</taxon>
        <taxon>Tracheophyta</taxon>
        <taxon>Spermatophyta</taxon>
        <taxon>Magnoliopsida</taxon>
        <taxon>eudicotyledons</taxon>
        <taxon>Gunneridae</taxon>
        <taxon>Pentapetalae</taxon>
        <taxon>asterids</taxon>
        <taxon>campanulids</taxon>
        <taxon>Asterales</taxon>
        <taxon>Asteraceae</taxon>
        <taxon>Asteroideae</taxon>
        <taxon>Heliantheae alliance</taxon>
        <taxon>Heliantheae</taxon>
        <taxon>Helianthus</taxon>
    </lineage>
</organism>
<dbReference type="PANTHER" id="PTHR34427:SF5">
    <property type="entry name" value="DUF4283 DOMAIN-CONTAINING PROTEIN"/>
    <property type="match status" value="1"/>
</dbReference>
<protein>
    <recommendedName>
        <fullName evidence="4">Nucleotide-binding alpha-beta plait domain-containing protein</fullName>
    </recommendedName>
</protein>
<dbReference type="EMBL" id="MNCJ02000322">
    <property type="protein sequence ID" value="KAF5798664.1"/>
    <property type="molecule type" value="Genomic_DNA"/>
</dbReference>
<dbReference type="Proteomes" id="UP000215914">
    <property type="component" value="Unassembled WGS sequence"/>
</dbReference>
<sequence>MDLAKVVRMHADIFDIYIARKRDKLGNRFGFISLLDVKDKGGMEKKLSDIRLGDFKLSFNVARFTLEDGEIINRGPEARKPGMVNGAGGSTAGVKEFNSGTVAGGRSFRDAILGRQSETKEEKVIEINEDFQGSILGDRKAVITRMKDFKALKKAEGVIRELMAGAGVVQYVGGMYLLVSFNSSEEVEKFLALSKENGEMFQTAEKWTGQTLPFERIAWLRIQGIPLHLLDRAVINLIGERFGLVVKGDIHDGGDTDLSYDYIGILVAEGKRIQEEVVLQWKGRRYRVWVTEEVGDWFSDAMAKEKRVETTKVNNRDDQADEEKMSESPSHVRRSGDLTPVNRKVATDSVSPQIAFPFRDMERPVFRVLRWKRWVISITLPRIWERLGEGIRKVGLEKMVDASMVRIENFLIWGAEVVWDLGSPNTFQ</sequence>
<reference evidence="2" key="2">
    <citation type="submission" date="2020-06" db="EMBL/GenBank/DDBJ databases">
        <title>Helianthus annuus Genome sequencing and assembly Release 2.</title>
        <authorList>
            <person name="Gouzy J."/>
            <person name="Langlade N."/>
            <person name="Munos S."/>
        </authorList>
    </citation>
    <scope>NUCLEOTIDE SEQUENCE</scope>
    <source>
        <tissue evidence="2">Leaves</tissue>
    </source>
</reference>
<keyword evidence="3" id="KW-1185">Reference proteome</keyword>